<comment type="caution">
    <text evidence="2">The sequence shown here is derived from an EMBL/GenBank/DDBJ whole genome shotgun (WGS) entry which is preliminary data.</text>
</comment>
<feature type="region of interest" description="Disordered" evidence="1">
    <location>
        <begin position="104"/>
        <end position="125"/>
    </location>
</feature>
<evidence type="ECO:0000313" key="3">
    <source>
        <dbReference type="Proteomes" id="UP001221898"/>
    </source>
</evidence>
<sequence>MRNGTAPSVLPSLARHRQRRFRHRSGNLQRFLGDGLRIDSLLNFLLHFLFLRCKTTRENVFTMHGYGQRKTKWKVKRDPGFFVRALLSGHRSLWDTFSWRGTEASEGTARQGHGQGGGSRASPPASKLLIMQGRSRLPHDEQRDEWGGRAHTQQGGESCHGRDQSGVKQSSDPGTPIQWERGLAAGSERGNFHGLVETLFWRLKGEHSTEAASMHTKNSPTAGNRAAAAALSPWEQHISHF</sequence>
<feature type="compositionally biased region" description="Basic and acidic residues" evidence="1">
    <location>
        <begin position="137"/>
        <end position="148"/>
    </location>
</feature>
<dbReference type="Proteomes" id="UP001221898">
    <property type="component" value="Unassembled WGS sequence"/>
</dbReference>
<proteinExistence type="predicted"/>
<evidence type="ECO:0000313" key="2">
    <source>
        <dbReference type="EMBL" id="KAJ8390567.1"/>
    </source>
</evidence>
<evidence type="ECO:0000256" key="1">
    <source>
        <dbReference type="SAM" id="MobiDB-lite"/>
    </source>
</evidence>
<keyword evidence="3" id="KW-1185">Reference proteome</keyword>
<reference evidence="2" key="1">
    <citation type="journal article" date="2023" name="Science">
        <title>Genome structures resolve the early diversification of teleost fishes.</title>
        <authorList>
            <person name="Parey E."/>
            <person name="Louis A."/>
            <person name="Montfort J."/>
            <person name="Bouchez O."/>
            <person name="Roques C."/>
            <person name="Iampietro C."/>
            <person name="Lluch J."/>
            <person name="Castinel A."/>
            <person name="Donnadieu C."/>
            <person name="Desvignes T."/>
            <person name="Floi Bucao C."/>
            <person name="Jouanno E."/>
            <person name="Wen M."/>
            <person name="Mejri S."/>
            <person name="Dirks R."/>
            <person name="Jansen H."/>
            <person name="Henkel C."/>
            <person name="Chen W.J."/>
            <person name="Zahm M."/>
            <person name="Cabau C."/>
            <person name="Klopp C."/>
            <person name="Thompson A.W."/>
            <person name="Robinson-Rechavi M."/>
            <person name="Braasch I."/>
            <person name="Lecointre G."/>
            <person name="Bobe J."/>
            <person name="Postlethwait J.H."/>
            <person name="Berthelot C."/>
            <person name="Roest Crollius H."/>
            <person name="Guiguen Y."/>
        </authorList>
    </citation>
    <scope>NUCLEOTIDE SEQUENCE</scope>
    <source>
        <strain evidence="2">NC1722</strain>
    </source>
</reference>
<name>A0AAD7WB35_9TELE</name>
<accession>A0AAD7WB35</accession>
<dbReference type="AlphaFoldDB" id="A0AAD7WB35"/>
<dbReference type="EMBL" id="JAINUG010000167">
    <property type="protein sequence ID" value="KAJ8390567.1"/>
    <property type="molecule type" value="Genomic_DNA"/>
</dbReference>
<gene>
    <name evidence="2" type="ORF">AAFF_G00101730</name>
</gene>
<feature type="region of interest" description="Disordered" evidence="1">
    <location>
        <begin position="214"/>
        <end position="241"/>
    </location>
</feature>
<organism evidence="2 3">
    <name type="scientific">Aldrovandia affinis</name>
    <dbReference type="NCBI Taxonomy" id="143900"/>
    <lineage>
        <taxon>Eukaryota</taxon>
        <taxon>Metazoa</taxon>
        <taxon>Chordata</taxon>
        <taxon>Craniata</taxon>
        <taxon>Vertebrata</taxon>
        <taxon>Euteleostomi</taxon>
        <taxon>Actinopterygii</taxon>
        <taxon>Neopterygii</taxon>
        <taxon>Teleostei</taxon>
        <taxon>Notacanthiformes</taxon>
        <taxon>Halosauridae</taxon>
        <taxon>Aldrovandia</taxon>
    </lineage>
</organism>
<protein>
    <submittedName>
        <fullName evidence="2">Uncharacterized protein</fullName>
    </submittedName>
</protein>
<feature type="region of interest" description="Disordered" evidence="1">
    <location>
        <begin position="137"/>
        <end position="179"/>
    </location>
</feature>